<sequence length="109" mass="12595">MKKVLVANRGEIAIRIFRACTELDIQTVAIYAAEDEYSVHRFKADEAYLVGKGKKPIEAYLDIENIIQIAKNREQMPFILVMAFYQRTYASPNVVKKKESFLLDLKHTI</sequence>
<proteinExistence type="predicted"/>
<dbReference type="Proteomes" id="UP001317613">
    <property type="component" value="Chromosome"/>
</dbReference>
<dbReference type="EMBL" id="AP026729">
    <property type="protein sequence ID" value="BDQ61353.1"/>
    <property type="molecule type" value="Genomic_DNA"/>
</dbReference>
<protein>
    <submittedName>
        <fullName evidence="1">Uncharacterized protein</fullName>
    </submittedName>
</protein>
<gene>
    <name evidence="1" type="ORF">EfsSVR2332_14310</name>
</gene>
<name>A0AC59HNS0_ENTFL</name>
<organism evidence="1 2">
    <name type="scientific">Enterococcus faecalis</name>
    <name type="common">Streptococcus faecalis</name>
    <dbReference type="NCBI Taxonomy" id="1351"/>
    <lineage>
        <taxon>Bacteria</taxon>
        <taxon>Bacillati</taxon>
        <taxon>Bacillota</taxon>
        <taxon>Bacilli</taxon>
        <taxon>Lactobacillales</taxon>
        <taxon>Enterococcaceae</taxon>
        <taxon>Enterococcus</taxon>
    </lineage>
</organism>
<evidence type="ECO:0000313" key="2">
    <source>
        <dbReference type="Proteomes" id="UP001317613"/>
    </source>
</evidence>
<accession>A0AC59HNS0</accession>
<reference evidence="1" key="1">
    <citation type="submission" date="2022-08" db="EMBL/GenBank/DDBJ databases">
        <title>Molecular epidemiological analysis of five strains of VanD-type vancomycin-resistant Enterococcus faecalis.</title>
        <authorList>
            <person name="Mimura K."/>
            <person name="Hashimoto Y."/>
            <person name="Tomita H."/>
        </authorList>
    </citation>
    <scope>NUCLEOTIDE SEQUENCE</scope>
    <source>
        <strain evidence="1">SVR2332</strain>
    </source>
</reference>
<evidence type="ECO:0000313" key="1">
    <source>
        <dbReference type="EMBL" id="BDQ61353.1"/>
    </source>
</evidence>